<feature type="region of interest" description="Disordered" evidence="1">
    <location>
        <begin position="71"/>
        <end position="93"/>
    </location>
</feature>
<evidence type="ECO:0008006" key="5">
    <source>
        <dbReference type="Google" id="ProtNLM"/>
    </source>
</evidence>
<dbReference type="RefSeq" id="WP_124910180.1">
    <property type="nucleotide sequence ID" value="NZ_RQJP01000006.1"/>
</dbReference>
<gene>
    <name evidence="3" type="ORF">EHT87_28540</name>
</gene>
<accession>A0A3P1CD03</accession>
<feature type="chain" id="PRO_5018297835" description="Neuropeptide-like protein 29" evidence="2">
    <location>
        <begin position="24"/>
        <end position="93"/>
    </location>
</feature>
<organism evidence="3 4">
    <name type="scientific">Larkinella knui</name>
    <dbReference type="NCBI Taxonomy" id="2025310"/>
    <lineage>
        <taxon>Bacteria</taxon>
        <taxon>Pseudomonadati</taxon>
        <taxon>Bacteroidota</taxon>
        <taxon>Cytophagia</taxon>
        <taxon>Cytophagales</taxon>
        <taxon>Spirosomataceae</taxon>
        <taxon>Larkinella</taxon>
    </lineage>
</organism>
<keyword evidence="4" id="KW-1185">Reference proteome</keyword>
<feature type="signal peptide" evidence="2">
    <location>
        <begin position="1"/>
        <end position="23"/>
    </location>
</feature>
<dbReference type="Proteomes" id="UP000274271">
    <property type="component" value="Unassembled WGS sequence"/>
</dbReference>
<dbReference type="OrthoDB" id="964269at2"/>
<dbReference type="AlphaFoldDB" id="A0A3P1CD03"/>
<evidence type="ECO:0000256" key="1">
    <source>
        <dbReference type="SAM" id="MobiDB-lite"/>
    </source>
</evidence>
<dbReference type="EMBL" id="RQJP01000006">
    <property type="protein sequence ID" value="RRB11090.1"/>
    <property type="molecule type" value="Genomic_DNA"/>
</dbReference>
<reference evidence="3 4" key="1">
    <citation type="submission" date="2018-11" db="EMBL/GenBank/DDBJ databases">
        <authorList>
            <person name="Zhou Z."/>
            <person name="Wang G."/>
        </authorList>
    </citation>
    <scope>NUCLEOTIDE SEQUENCE [LARGE SCALE GENOMIC DNA]</scope>
    <source>
        <strain evidence="3 4">KCTC42998</strain>
    </source>
</reference>
<evidence type="ECO:0000256" key="2">
    <source>
        <dbReference type="SAM" id="SignalP"/>
    </source>
</evidence>
<comment type="caution">
    <text evidence="3">The sequence shown here is derived from an EMBL/GenBank/DDBJ whole genome shotgun (WGS) entry which is preliminary data.</text>
</comment>
<keyword evidence="2" id="KW-0732">Signal</keyword>
<dbReference type="PROSITE" id="PS51257">
    <property type="entry name" value="PROKAR_LIPOPROTEIN"/>
    <property type="match status" value="1"/>
</dbReference>
<evidence type="ECO:0000313" key="4">
    <source>
        <dbReference type="Proteomes" id="UP000274271"/>
    </source>
</evidence>
<sequence>MKTHNLISMLVIALLGLVLTSCAPTVGVRADYGYGPSYGYGYNPYRYGYRRPVIVTPPPRVYYRSYSRRPHYRNNYRAPQHYSYRSQRSRGPR</sequence>
<evidence type="ECO:0000313" key="3">
    <source>
        <dbReference type="EMBL" id="RRB11090.1"/>
    </source>
</evidence>
<proteinExistence type="predicted"/>
<protein>
    <recommendedName>
        <fullName evidence="5">Neuropeptide-like protein 29</fullName>
    </recommendedName>
</protein>
<name>A0A3P1CD03_9BACT</name>